<protein>
    <recommendedName>
        <fullName evidence="4">TauD/TfdA-like domain-containing protein</fullName>
    </recommendedName>
</protein>
<keyword evidence="3" id="KW-0045">Antibiotic biosynthesis</keyword>
<dbReference type="PANTHER" id="PTHR10696:SF56">
    <property type="entry name" value="TAUD_TFDA-LIKE DOMAIN-CONTAINING PROTEIN"/>
    <property type="match status" value="1"/>
</dbReference>
<dbReference type="STRING" id="202951.GCA_001485025_01929"/>
<comment type="caution">
    <text evidence="5">The sequence shown here is derived from an EMBL/GenBank/DDBJ whole genome shotgun (WGS) entry which is preliminary data.</text>
</comment>
<organism evidence="5 6">
    <name type="scientific">Acinetobacter bouvetii</name>
    <dbReference type="NCBI Taxonomy" id="202951"/>
    <lineage>
        <taxon>Bacteria</taxon>
        <taxon>Pseudomonadati</taxon>
        <taxon>Pseudomonadota</taxon>
        <taxon>Gammaproteobacteria</taxon>
        <taxon>Moraxellales</taxon>
        <taxon>Moraxellaceae</taxon>
        <taxon>Acinetobacter</taxon>
    </lineage>
</organism>
<evidence type="ECO:0000313" key="6">
    <source>
        <dbReference type="Proteomes" id="UP000293483"/>
    </source>
</evidence>
<reference evidence="5 6" key="1">
    <citation type="submission" date="2019-02" db="EMBL/GenBank/DDBJ databases">
        <title>The Batch Genome Submission of Acinetobacter spp. strains.</title>
        <authorList>
            <person name="Qin J."/>
            <person name="Hu Y."/>
            <person name="Ye H."/>
            <person name="Wei L."/>
            <person name="Feng Y."/>
            <person name="Zong Z."/>
        </authorList>
    </citation>
    <scope>NUCLEOTIDE SEQUENCE [LARGE SCALE GENOMIC DNA]</scope>
    <source>
        <strain evidence="5 6">WCHABo060081</strain>
    </source>
</reference>
<dbReference type="SUPFAM" id="SSF51197">
    <property type="entry name" value="Clavaminate synthase-like"/>
    <property type="match status" value="1"/>
</dbReference>
<dbReference type="InterPro" id="IPR042098">
    <property type="entry name" value="TauD-like_sf"/>
</dbReference>
<keyword evidence="2" id="KW-0560">Oxidoreductase</keyword>
<dbReference type="EMBL" id="SGSU01000004">
    <property type="protein sequence ID" value="RZG68278.1"/>
    <property type="molecule type" value="Genomic_DNA"/>
</dbReference>
<feature type="domain" description="TauD/TfdA-like" evidence="4">
    <location>
        <begin position="21"/>
        <end position="331"/>
    </location>
</feature>
<gene>
    <name evidence="5" type="ORF">EXE25_04275</name>
</gene>
<sequence>MQLHQQFLNEYTKVFVANESHASCTALAQYIGSHRELLMQQLHQYGILLFRGFQIDQPEQFHQLIEQYFQLQPWNSFNPNMPGWAASWMRKYSEGILGAGDYRRYIDRNTVQLGPVENSVQGPHVEGGVRSERSRYIALFCQEPSTYLAETGFNNLEQIWDNLPKSAQEKYLGAWNHFSYVSARKINAIDHLLLKKSPFSIEMRKDRKAKLTLQRSPLVIHHPETKKLVLQPWAFANNTNSFAHQAAQSCFENRGEIQIDSTADGMQLTWEIYNQQGSQIEWTDSEKQQFFNALYQDALLLQWQKGDVALVDNVKIAHWRMNGEQGKRKLIQIQANVFNADDHYAA</sequence>
<proteinExistence type="predicted"/>
<dbReference type="GO" id="GO:0016706">
    <property type="term" value="F:2-oxoglutarate-dependent dioxygenase activity"/>
    <property type="evidence" value="ECO:0007669"/>
    <property type="project" value="UniProtKB-ARBA"/>
</dbReference>
<evidence type="ECO:0000256" key="2">
    <source>
        <dbReference type="ARBA" id="ARBA00023002"/>
    </source>
</evidence>
<dbReference type="InterPro" id="IPR050411">
    <property type="entry name" value="AlphaKG_dependent_hydroxylases"/>
</dbReference>
<dbReference type="RefSeq" id="WP_130144280.1">
    <property type="nucleotide sequence ID" value="NZ_SGSU01000004.1"/>
</dbReference>
<dbReference type="InterPro" id="IPR003819">
    <property type="entry name" value="TauD/TfdA-like"/>
</dbReference>
<dbReference type="Gene3D" id="3.60.130.10">
    <property type="entry name" value="Clavaminate synthase-like"/>
    <property type="match status" value="1"/>
</dbReference>
<dbReference type="Pfam" id="PF02668">
    <property type="entry name" value="TauD"/>
    <property type="match status" value="1"/>
</dbReference>
<accession>A0A4Q7AY55</accession>
<dbReference type="Proteomes" id="UP000293483">
    <property type="component" value="Unassembled WGS sequence"/>
</dbReference>
<evidence type="ECO:0000256" key="1">
    <source>
        <dbReference type="ARBA" id="ARBA00001954"/>
    </source>
</evidence>
<dbReference type="PANTHER" id="PTHR10696">
    <property type="entry name" value="GAMMA-BUTYROBETAINE HYDROXYLASE-RELATED"/>
    <property type="match status" value="1"/>
</dbReference>
<name>A0A4Q7AY55_9GAMM</name>
<evidence type="ECO:0000313" key="5">
    <source>
        <dbReference type="EMBL" id="RZG68278.1"/>
    </source>
</evidence>
<comment type="cofactor">
    <cofactor evidence="1">
        <name>Fe(2+)</name>
        <dbReference type="ChEBI" id="CHEBI:29033"/>
    </cofactor>
</comment>
<dbReference type="AlphaFoldDB" id="A0A4Q7AY55"/>
<dbReference type="GO" id="GO:0017000">
    <property type="term" value="P:antibiotic biosynthetic process"/>
    <property type="evidence" value="ECO:0007669"/>
    <property type="project" value="UniProtKB-KW"/>
</dbReference>
<evidence type="ECO:0000259" key="4">
    <source>
        <dbReference type="Pfam" id="PF02668"/>
    </source>
</evidence>
<evidence type="ECO:0000256" key="3">
    <source>
        <dbReference type="ARBA" id="ARBA00023194"/>
    </source>
</evidence>